<dbReference type="GO" id="GO:0006297">
    <property type="term" value="P:nucleotide-excision repair, DNA gap filling"/>
    <property type="evidence" value="ECO:0007669"/>
    <property type="project" value="TreeGrafter"/>
</dbReference>
<dbReference type="GO" id="GO:0008296">
    <property type="term" value="F:3'-5'-DNA exonuclease activity"/>
    <property type="evidence" value="ECO:0007669"/>
    <property type="project" value="TreeGrafter"/>
</dbReference>
<feature type="domain" description="DNA-directed DNA polymerase family B multifunctional" evidence="5">
    <location>
        <begin position="4"/>
        <end position="64"/>
    </location>
</feature>
<dbReference type="Proteomes" id="UP000233551">
    <property type="component" value="Unassembled WGS sequence"/>
</dbReference>
<evidence type="ECO:0000256" key="4">
    <source>
        <dbReference type="ARBA" id="ARBA00022932"/>
    </source>
</evidence>
<keyword evidence="2" id="KW-0808">Transferase</keyword>
<evidence type="ECO:0000313" key="7">
    <source>
        <dbReference type="Proteomes" id="UP000233551"/>
    </source>
</evidence>
<dbReference type="SUPFAM" id="SSF56672">
    <property type="entry name" value="DNA/RNA polymerases"/>
    <property type="match status" value="1"/>
</dbReference>
<evidence type="ECO:0000256" key="3">
    <source>
        <dbReference type="ARBA" id="ARBA00022695"/>
    </source>
</evidence>
<dbReference type="InterPro" id="IPR042087">
    <property type="entry name" value="DNA_pol_B_thumb"/>
</dbReference>
<dbReference type="GO" id="GO:0003887">
    <property type="term" value="F:DNA-directed DNA polymerase activity"/>
    <property type="evidence" value="ECO:0007669"/>
    <property type="project" value="UniProtKB-KW"/>
</dbReference>
<dbReference type="GO" id="GO:0006287">
    <property type="term" value="P:base-excision repair, gap-filling"/>
    <property type="evidence" value="ECO:0007669"/>
    <property type="project" value="TreeGrafter"/>
</dbReference>
<dbReference type="InterPro" id="IPR006134">
    <property type="entry name" value="DNA-dir_DNA_pol_B_multi_dom"/>
</dbReference>
<protein>
    <recommendedName>
        <fullName evidence="1">DNA-directed DNA polymerase</fullName>
        <ecNumber evidence="1">2.7.7.7</ecNumber>
    </recommendedName>
</protein>
<dbReference type="GO" id="GO:0045004">
    <property type="term" value="P:DNA replication proofreading"/>
    <property type="evidence" value="ECO:0007669"/>
    <property type="project" value="TreeGrafter"/>
</dbReference>
<dbReference type="PANTHER" id="PTHR10322">
    <property type="entry name" value="DNA POLYMERASE CATALYTIC SUBUNIT"/>
    <property type="match status" value="1"/>
</dbReference>
<accession>A0A2I0HPL7</accession>
<evidence type="ECO:0000313" key="6">
    <source>
        <dbReference type="EMBL" id="PKI33642.1"/>
    </source>
</evidence>
<evidence type="ECO:0000259" key="5">
    <source>
        <dbReference type="Pfam" id="PF00136"/>
    </source>
</evidence>
<dbReference type="GO" id="GO:0043625">
    <property type="term" value="C:delta DNA polymerase complex"/>
    <property type="evidence" value="ECO:0007669"/>
    <property type="project" value="TreeGrafter"/>
</dbReference>
<dbReference type="InterPro" id="IPR050240">
    <property type="entry name" value="DNA_pol_type-B"/>
</dbReference>
<dbReference type="GO" id="GO:0000166">
    <property type="term" value="F:nucleotide binding"/>
    <property type="evidence" value="ECO:0007669"/>
    <property type="project" value="InterPro"/>
</dbReference>
<comment type="caution">
    <text evidence="6">The sequence shown here is derived from an EMBL/GenBank/DDBJ whole genome shotgun (WGS) entry which is preliminary data.</text>
</comment>
<keyword evidence="3" id="KW-0548">Nucleotidyltransferase</keyword>
<dbReference type="PANTHER" id="PTHR10322:SF23">
    <property type="entry name" value="DNA POLYMERASE DELTA CATALYTIC SUBUNIT"/>
    <property type="match status" value="1"/>
</dbReference>
<dbReference type="InterPro" id="IPR043502">
    <property type="entry name" value="DNA/RNA_pol_sf"/>
</dbReference>
<keyword evidence="7" id="KW-1185">Reference proteome</keyword>
<evidence type="ECO:0000256" key="2">
    <source>
        <dbReference type="ARBA" id="ARBA00022679"/>
    </source>
</evidence>
<gene>
    <name evidence="6" type="ORF">CRG98_045967</name>
</gene>
<dbReference type="Gene3D" id="1.10.132.60">
    <property type="entry name" value="DNA polymerase family B, C-terminal domain"/>
    <property type="match status" value="1"/>
</dbReference>
<sequence length="111" mass="12594">RDPASAPNIGDRVPYVIIQAAEGAKAYELSKDPRYVLEHNIPIDVDYYLDHQISKPLLRIFEPILQDARKELFRWDMGRSISICSPSNKSGIMKFVKKQLACLSCKALPGY</sequence>
<feature type="non-terminal residue" evidence="6">
    <location>
        <position position="1"/>
    </location>
</feature>
<proteinExistence type="predicted"/>
<dbReference type="AlphaFoldDB" id="A0A2I0HPL7"/>
<dbReference type="STRING" id="22663.A0A2I0HPL7"/>
<dbReference type="EMBL" id="PGOL01006504">
    <property type="protein sequence ID" value="PKI33642.1"/>
    <property type="molecule type" value="Genomic_DNA"/>
</dbReference>
<name>A0A2I0HPL7_PUNGR</name>
<dbReference type="Pfam" id="PF00136">
    <property type="entry name" value="DNA_pol_B"/>
    <property type="match status" value="1"/>
</dbReference>
<keyword evidence="4" id="KW-0239">DNA-directed DNA polymerase</keyword>
<evidence type="ECO:0000256" key="1">
    <source>
        <dbReference type="ARBA" id="ARBA00012417"/>
    </source>
</evidence>
<organism evidence="6 7">
    <name type="scientific">Punica granatum</name>
    <name type="common">Pomegranate</name>
    <dbReference type="NCBI Taxonomy" id="22663"/>
    <lineage>
        <taxon>Eukaryota</taxon>
        <taxon>Viridiplantae</taxon>
        <taxon>Streptophyta</taxon>
        <taxon>Embryophyta</taxon>
        <taxon>Tracheophyta</taxon>
        <taxon>Spermatophyta</taxon>
        <taxon>Magnoliopsida</taxon>
        <taxon>eudicotyledons</taxon>
        <taxon>Gunneridae</taxon>
        <taxon>Pentapetalae</taxon>
        <taxon>rosids</taxon>
        <taxon>malvids</taxon>
        <taxon>Myrtales</taxon>
        <taxon>Lythraceae</taxon>
        <taxon>Punica</taxon>
    </lineage>
</organism>
<dbReference type="EC" id="2.7.7.7" evidence="1"/>
<dbReference type="GO" id="GO:0003677">
    <property type="term" value="F:DNA binding"/>
    <property type="evidence" value="ECO:0007669"/>
    <property type="project" value="InterPro"/>
</dbReference>
<reference evidence="6 7" key="1">
    <citation type="submission" date="2017-11" db="EMBL/GenBank/DDBJ databases">
        <title>De-novo sequencing of pomegranate (Punica granatum L.) genome.</title>
        <authorList>
            <person name="Akparov Z."/>
            <person name="Amiraslanov A."/>
            <person name="Hajiyeva S."/>
            <person name="Abbasov M."/>
            <person name="Kaur K."/>
            <person name="Hamwieh A."/>
            <person name="Solovyev V."/>
            <person name="Salamov A."/>
            <person name="Braich B."/>
            <person name="Kosarev P."/>
            <person name="Mahmoud A."/>
            <person name="Hajiyev E."/>
            <person name="Babayeva S."/>
            <person name="Izzatullayeva V."/>
            <person name="Mammadov A."/>
            <person name="Mammadov A."/>
            <person name="Sharifova S."/>
            <person name="Ojaghi J."/>
            <person name="Eynullazada K."/>
            <person name="Bayramov B."/>
            <person name="Abdulazimova A."/>
            <person name="Shahmuradov I."/>
        </authorList>
    </citation>
    <scope>NUCLEOTIDE SEQUENCE [LARGE SCALE GENOMIC DNA]</scope>
    <source>
        <strain evidence="7">cv. AG2017</strain>
        <tissue evidence="6">Leaf</tissue>
    </source>
</reference>